<dbReference type="EMBL" id="JAYMYS010000005">
    <property type="protein sequence ID" value="KAK7393060.1"/>
    <property type="molecule type" value="Genomic_DNA"/>
</dbReference>
<reference evidence="1 2" key="1">
    <citation type="submission" date="2024-01" db="EMBL/GenBank/DDBJ databases">
        <title>The genomes of 5 underutilized Papilionoideae crops provide insights into root nodulation and disease resistanc.</title>
        <authorList>
            <person name="Jiang F."/>
        </authorList>
    </citation>
    <scope>NUCLEOTIDE SEQUENCE [LARGE SCALE GENOMIC DNA]</scope>
    <source>
        <strain evidence="1">DUOXIRENSHENG_FW03</strain>
        <tissue evidence="1">Leaves</tissue>
    </source>
</reference>
<evidence type="ECO:0000313" key="2">
    <source>
        <dbReference type="Proteomes" id="UP001386955"/>
    </source>
</evidence>
<dbReference type="Proteomes" id="UP001386955">
    <property type="component" value="Unassembled WGS sequence"/>
</dbReference>
<name>A0AAN9SC90_PSOTE</name>
<keyword evidence="2" id="KW-1185">Reference proteome</keyword>
<proteinExistence type="predicted"/>
<comment type="caution">
    <text evidence="1">The sequence shown here is derived from an EMBL/GenBank/DDBJ whole genome shotgun (WGS) entry which is preliminary data.</text>
</comment>
<accession>A0AAN9SC90</accession>
<gene>
    <name evidence="1" type="ORF">VNO78_21512</name>
</gene>
<dbReference type="AlphaFoldDB" id="A0AAN9SC90"/>
<sequence>MALHSVIIWEICNPLGDLGFERMRQSVVTFDSGPFGNNVDPCYSRAALMVHGPEPDFMEQYMVIVKALEVNDITTHSDVAVGAQ</sequence>
<organism evidence="1 2">
    <name type="scientific">Psophocarpus tetragonolobus</name>
    <name type="common">Winged bean</name>
    <name type="synonym">Dolichos tetragonolobus</name>
    <dbReference type="NCBI Taxonomy" id="3891"/>
    <lineage>
        <taxon>Eukaryota</taxon>
        <taxon>Viridiplantae</taxon>
        <taxon>Streptophyta</taxon>
        <taxon>Embryophyta</taxon>
        <taxon>Tracheophyta</taxon>
        <taxon>Spermatophyta</taxon>
        <taxon>Magnoliopsida</taxon>
        <taxon>eudicotyledons</taxon>
        <taxon>Gunneridae</taxon>
        <taxon>Pentapetalae</taxon>
        <taxon>rosids</taxon>
        <taxon>fabids</taxon>
        <taxon>Fabales</taxon>
        <taxon>Fabaceae</taxon>
        <taxon>Papilionoideae</taxon>
        <taxon>50 kb inversion clade</taxon>
        <taxon>NPAAA clade</taxon>
        <taxon>indigoferoid/millettioid clade</taxon>
        <taxon>Phaseoleae</taxon>
        <taxon>Psophocarpus</taxon>
    </lineage>
</organism>
<protein>
    <submittedName>
        <fullName evidence="1">Uncharacterized protein</fullName>
    </submittedName>
</protein>
<evidence type="ECO:0000313" key="1">
    <source>
        <dbReference type="EMBL" id="KAK7393060.1"/>
    </source>
</evidence>